<dbReference type="HOGENOM" id="CLU_3110037_0_0_1"/>
<gene>
    <name evidence="1" type="primary">LOC101756493</name>
</gene>
<keyword evidence="2" id="KW-1185">Reference proteome</keyword>
<evidence type="ECO:0000313" key="1">
    <source>
        <dbReference type="EnsemblPlants" id="KQK92781"/>
    </source>
</evidence>
<reference evidence="2" key="1">
    <citation type="journal article" date="2012" name="Nat. Biotechnol.">
        <title>Reference genome sequence of the model plant Setaria.</title>
        <authorList>
            <person name="Bennetzen J.L."/>
            <person name="Schmutz J."/>
            <person name="Wang H."/>
            <person name="Percifield R."/>
            <person name="Hawkins J."/>
            <person name="Pontaroli A.C."/>
            <person name="Estep M."/>
            <person name="Feng L."/>
            <person name="Vaughn J.N."/>
            <person name="Grimwood J."/>
            <person name="Jenkins J."/>
            <person name="Barry K."/>
            <person name="Lindquist E."/>
            <person name="Hellsten U."/>
            <person name="Deshpande S."/>
            <person name="Wang X."/>
            <person name="Wu X."/>
            <person name="Mitros T."/>
            <person name="Triplett J."/>
            <person name="Yang X."/>
            <person name="Ye C.Y."/>
            <person name="Mauro-Herrera M."/>
            <person name="Wang L."/>
            <person name="Li P."/>
            <person name="Sharma M."/>
            <person name="Sharma R."/>
            <person name="Ronald P.C."/>
            <person name="Panaud O."/>
            <person name="Kellogg E.A."/>
            <person name="Brutnell T.P."/>
            <person name="Doust A.N."/>
            <person name="Tuskan G.A."/>
            <person name="Rokhsar D."/>
            <person name="Devos K.M."/>
        </authorList>
    </citation>
    <scope>NUCLEOTIDE SEQUENCE [LARGE SCALE GENOMIC DNA]</scope>
    <source>
        <strain evidence="2">cv. Yugu1</strain>
    </source>
</reference>
<name>K4ANC3_SETIT</name>
<accession>K4ANC3</accession>
<dbReference type="EMBL" id="AGNK02006138">
    <property type="status" value="NOT_ANNOTATED_CDS"/>
    <property type="molecule type" value="Genomic_DNA"/>
</dbReference>
<dbReference type="EnsemblPlants" id="KQK92781">
    <property type="protein sequence ID" value="KQK92781"/>
    <property type="gene ID" value="SETIT_040704mg"/>
</dbReference>
<protein>
    <submittedName>
        <fullName evidence="1">Uncharacterized protein</fullName>
    </submittedName>
</protein>
<sequence>MLCSSNCLRNHKFRTSLLTILNILYECQAILGFVKMEWPLIKLLTPVFSLG</sequence>
<evidence type="ECO:0000313" key="2">
    <source>
        <dbReference type="Proteomes" id="UP000004995"/>
    </source>
</evidence>
<organism evidence="1 2">
    <name type="scientific">Setaria italica</name>
    <name type="common">Foxtail millet</name>
    <name type="synonym">Panicum italicum</name>
    <dbReference type="NCBI Taxonomy" id="4555"/>
    <lineage>
        <taxon>Eukaryota</taxon>
        <taxon>Viridiplantae</taxon>
        <taxon>Streptophyta</taxon>
        <taxon>Embryophyta</taxon>
        <taxon>Tracheophyta</taxon>
        <taxon>Spermatophyta</taxon>
        <taxon>Magnoliopsida</taxon>
        <taxon>Liliopsida</taxon>
        <taxon>Poales</taxon>
        <taxon>Poaceae</taxon>
        <taxon>PACMAD clade</taxon>
        <taxon>Panicoideae</taxon>
        <taxon>Panicodae</taxon>
        <taxon>Paniceae</taxon>
        <taxon>Cenchrinae</taxon>
        <taxon>Setaria</taxon>
    </lineage>
</organism>
<dbReference type="Gramene" id="KQK92781">
    <property type="protein sequence ID" value="KQK92781"/>
    <property type="gene ID" value="SETIT_040704mg"/>
</dbReference>
<dbReference type="ExpressionAtlas" id="K4ANC3">
    <property type="expression patterns" value="baseline"/>
</dbReference>
<dbReference type="AlphaFoldDB" id="K4ANC3"/>
<dbReference type="Proteomes" id="UP000004995">
    <property type="component" value="Unassembled WGS sequence"/>
</dbReference>
<reference evidence="1" key="2">
    <citation type="submission" date="2018-08" db="UniProtKB">
        <authorList>
            <consortium name="EnsemblPlants"/>
        </authorList>
    </citation>
    <scope>IDENTIFICATION</scope>
    <source>
        <strain evidence="1">Yugu1</strain>
    </source>
</reference>
<proteinExistence type="predicted"/>